<feature type="chain" id="PRO_5020320284" description="DUF6850 domain-containing protein" evidence="1">
    <location>
        <begin position="19"/>
        <end position="511"/>
    </location>
</feature>
<feature type="domain" description="DUF6850" evidence="2">
    <location>
        <begin position="47"/>
        <end position="511"/>
    </location>
</feature>
<dbReference type="InterPro" id="IPR049236">
    <property type="entry name" value="DUF6850"/>
</dbReference>
<dbReference type="EMBL" id="SDHZ01000001">
    <property type="protein sequence ID" value="RXK85652.1"/>
    <property type="molecule type" value="Genomic_DNA"/>
</dbReference>
<comment type="caution">
    <text evidence="3">The sequence shown here is derived from an EMBL/GenBank/DDBJ whole genome shotgun (WGS) entry which is preliminary data.</text>
</comment>
<sequence>MRILFLLSFISLSAGIQAQQPGAADSIYFYEQGRKELDFVQSSGTQLLSSPLSRAGKGGLNIDITTGHFRHSQEAEQRTAAQLQTEGFSATGRFKTAGYFKFTRIWEDSLAWTQKASKSYEQPYYLASAKAGPYLRQTYDMGGIVSYNLLKEKLYINGFIDYAYERSSRSIDPRLGLTRFSFIAKPELSYKWGKSIAGIGARLGYGNETQAVAYQNDNYKNGSDTYPERVNYLVQGFGNIRSASFYLGKKNRYSGVSLHYATRFSGFTLRASGTYNVDKEDNTIPIAGSSRDSLIATYQLESSRFHLQLQKHSGRYRRQLLITAGAQNGRDFNVRAAASTYTYKHTYANLQYLVFIHNHRKWNPELGMTLFYENTYKKDGISSHQQQYNSIQPGVKASIYATTGNNDRLSFTLAPSVRIPVTSELIVPNTQVSYFTRGVVYPDYQYQVSKIAEASFTVQYISYKLFKTTPAGITAQIKYNKPLNIPEPVYQASMLPANNRMNFNLGFNLYF</sequence>
<organism evidence="3 4">
    <name type="scientific">Filimonas effusa</name>
    <dbReference type="NCBI Taxonomy" id="2508721"/>
    <lineage>
        <taxon>Bacteria</taxon>
        <taxon>Pseudomonadati</taxon>
        <taxon>Bacteroidota</taxon>
        <taxon>Chitinophagia</taxon>
        <taxon>Chitinophagales</taxon>
        <taxon>Chitinophagaceae</taxon>
        <taxon>Filimonas</taxon>
    </lineage>
</organism>
<evidence type="ECO:0000259" key="2">
    <source>
        <dbReference type="Pfam" id="PF21012"/>
    </source>
</evidence>
<keyword evidence="4" id="KW-1185">Reference proteome</keyword>
<evidence type="ECO:0000313" key="4">
    <source>
        <dbReference type="Proteomes" id="UP000290545"/>
    </source>
</evidence>
<reference evidence="3 4" key="1">
    <citation type="submission" date="2019-01" db="EMBL/GenBank/DDBJ databases">
        <title>Filimonas sp. strain TTM-71.</title>
        <authorList>
            <person name="Chen W.-M."/>
        </authorList>
    </citation>
    <scope>NUCLEOTIDE SEQUENCE [LARGE SCALE GENOMIC DNA]</scope>
    <source>
        <strain evidence="3 4">TTM-71</strain>
    </source>
</reference>
<protein>
    <recommendedName>
        <fullName evidence="2">DUF6850 domain-containing protein</fullName>
    </recommendedName>
</protein>
<keyword evidence="1" id="KW-0732">Signal</keyword>
<name>A0A4Q1D8K0_9BACT</name>
<feature type="signal peptide" evidence="1">
    <location>
        <begin position="1"/>
        <end position="18"/>
    </location>
</feature>
<accession>A0A4Q1D8K0</accession>
<dbReference type="Proteomes" id="UP000290545">
    <property type="component" value="Unassembled WGS sequence"/>
</dbReference>
<gene>
    <name evidence="3" type="ORF">ESB13_02230</name>
</gene>
<dbReference type="OrthoDB" id="831538at2"/>
<evidence type="ECO:0000313" key="3">
    <source>
        <dbReference type="EMBL" id="RXK85652.1"/>
    </source>
</evidence>
<dbReference type="RefSeq" id="WP_129001405.1">
    <property type="nucleotide sequence ID" value="NZ_SDHZ01000001.1"/>
</dbReference>
<proteinExistence type="predicted"/>
<dbReference type="Pfam" id="PF21012">
    <property type="entry name" value="DUF6850"/>
    <property type="match status" value="1"/>
</dbReference>
<dbReference type="AlphaFoldDB" id="A0A4Q1D8K0"/>
<evidence type="ECO:0000256" key="1">
    <source>
        <dbReference type="SAM" id="SignalP"/>
    </source>
</evidence>